<proteinExistence type="predicted"/>
<dbReference type="Gene3D" id="3.20.20.100">
    <property type="entry name" value="NADP-dependent oxidoreductase domain"/>
    <property type="match status" value="1"/>
</dbReference>
<dbReference type="SUPFAM" id="SSF51430">
    <property type="entry name" value="NAD(P)-linked oxidoreductase"/>
    <property type="match status" value="1"/>
</dbReference>
<dbReference type="InterPro" id="IPR053135">
    <property type="entry name" value="AKR2_Oxidoreductase"/>
</dbReference>
<evidence type="ECO:0000313" key="3">
    <source>
        <dbReference type="Proteomes" id="UP000002030"/>
    </source>
</evidence>
<gene>
    <name evidence="2" type="ordered locus">Taci_0672</name>
</gene>
<dbReference type="PANTHER" id="PTHR43312">
    <property type="entry name" value="D-THREO-ALDOSE 1-DEHYDROGENASE"/>
    <property type="match status" value="1"/>
</dbReference>
<keyword evidence="3" id="KW-1185">Reference proteome</keyword>
<reference evidence="2 3" key="1">
    <citation type="journal article" date="2009" name="Stand. Genomic Sci.">
        <title>Complete genome sequence of Thermanaerovibrio acidaminovorans type strain (Su883).</title>
        <authorList>
            <person name="Chovatia M."/>
            <person name="Sikorski J."/>
            <person name="Schroder M."/>
            <person name="Lapidus A."/>
            <person name="Nolan M."/>
            <person name="Tice H."/>
            <person name="Glavina Del Rio T."/>
            <person name="Copeland A."/>
            <person name="Cheng J.F."/>
            <person name="Lucas S."/>
            <person name="Chen F."/>
            <person name="Bruce D."/>
            <person name="Goodwin L."/>
            <person name="Pitluck S."/>
            <person name="Ivanova N."/>
            <person name="Mavromatis K."/>
            <person name="Ovchinnikova G."/>
            <person name="Pati A."/>
            <person name="Chen A."/>
            <person name="Palaniappan K."/>
            <person name="Land M."/>
            <person name="Hauser L."/>
            <person name="Chang Y.J."/>
            <person name="Jeffries C.D."/>
            <person name="Chain P."/>
            <person name="Saunders E."/>
            <person name="Detter J.C."/>
            <person name="Brettin T."/>
            <person name="Rohde M."/>
            <person name="Goker M."/>
            <person name="Spring S."/>
            <person name="Bristow J."/>
            <person name="Markowitz V."/>
            <person name="Hugenholtz P."/>
            <person name="Kyrpides N.C."/>
            <person name="Klenk H.P."/>
            <person name="Eisen J.A."/>
        </authorList>
    </citation>
    <scope>NUCLEOTIDE SEQUENCE [LARGE SCALE GENOMIC DNA]</scope>
    <source>
        <strain evidence="3">ATCC 49978 / DSM 6589 / Su883</strain>
    </source>
</reference>
<name>D1B9F5_THEAS</name>
<sequence length="285" mass="31677">MQDRLVLGTAQLGMVYGVAGGEVPSYERASCLLKSAWEAGVRILDTARLYGESEDFIGRFMSDTSFFFNVITKISGSRDDMQKQFQVSLSRLNLDSVYGLMLHHGKLLSGPHARSIVSFMLDQRDSGRARKVGFSCYDPDEALAAIDEFKPDVVQIPLNLMDRRFIASGVLQRLKDMGAEVHVRSCFLQGLMLMEPQLSSEKVKGVAPYVESVWRRAKDLGVSPMSLALSFCLSQPQVDLVVVGVDSPSQLMEILRTPIISAGQEIYRGLECDDLSIIDPRSWSR</sequence>
<dbReference type="PANTHER" id="PTHR43312:SF1">
    <property type="entry name" value="NADP-DEPENDENT OXIDOREDUCTASE DOMAIN-CONTAINING PROTEIN"/>
    <property type="match status" value="1"/>
</dbReference>
<dbReference type="InterPro" id="IPR023210">
    <property type="entry name" value="NADP_OxRdtase_dom"/>
</dbReference>
<dbReference type="OrthoDB" id="9773828at2"/>
<organism evidence="2 3">
    <name type="scientific">Thermanaerovibrio acidaminovorans (strain ATCC 49978 / DSM 6589 / Su883)</name>
    <name type="common">Selenomonas acidaminovorans</name>
    <dbReference type="NCBI Taxonomy" id="525903"/>
    <lineage>
        <taxon>Bacteria</taxon>
        <taxon>Thermotogati</taxon>
        <taxon>Synergistota</taxon>
        <taxon>Synergistia</taxon>
        <taxon>Synergistales</taxon>
        <taxon>Synergistaceae</taxon>
        <taxon>Thermanaerovibrio</taxon>
    </lineage>
</organism>
<dbReference type="Proteomes" id="UP000002030">
    <property type="component" value="Chromosome"/>
</dbReference>
<dbReference type="EMBL" id="CP001818">
    <property type="protein sequence ID" value="ACZ18908.1"/>
    <property type="molecule type" value="Genomic_DNA"/>
</dbReference>
<evidence type="ECO:0000313" key="2">
    <source>
        <dbReference type="EMBL" id="ACZ18908.1"/>
    </source>
</evidence>
<dbReference type="EnsemblBacteria" id="ACZ18908">
    <property type="protein sequence ID" value="ACZ18908"/>
    <property type="gene ID" value="Taci_0672"/>
</dbReference>
<accession>D1B9F5</accession>
<dbReference type="InterPro" id="IPR036812">
    <property type="entry name" value="NAD(P)_OxRdtase_dom_sf"/>
</dbReference>
<dbReference type="AlphaFoldDB" id="D1B9F5"/>
<dbReference type="Pfam" id="PF00248">
    <property type="entry name" value="Aldo_ket_red"/>
    <property type="match status" value="1"/>
</dbReference>
<feature type="domain" description="NADP-dependent oxidoreductase" evidence="1">
    <location>
        <begin position="4"/>
        <end position="256"/>
    </location>
</feature>
<dbReference type="KEGG" id="tai:Taci_0672"/>
<evidence type="ECO:0000259" key="1">
    <source>
        <dbReference type="Pfam" id="PF00248"/>
    </source>
</evidence>
<dbReference type="CDD" id="cd19097">
    <property type="entry name" value="AKR_unchar"/>
    <property type="match status" value="1"/>
</dbReference>
<dbReference type="eggNOG" id="COG0667">
    <property type="taxonomic scope" value="Bacteria"/>
</dbReference>
<dbReference type="HOGENOM" id="CLU_023205_11_0_0"/>
<dbReference type="RefSeq" id="WP_012869424.1">
    <property type="nucleotide sequence ID" value="NC_013522.1"/>
</dbReference>
<protein>
    <submittedName>
        <fullName evidence="2">Aldo/keto reductase</fullName>
    </submittedName>
</protein>
<dbReference type="STRING" id="525903.Taci_0672"/>